<organism evidence="2 3">
    <name type="scientific">Sorangium cellulosum</name>
    <name type="common">Polyangium cellulosum</name>
    <dbReference type="NCBI Taxonomy" id="56"/>
    <lineage>
        <taxon>Bacteria</taxon>
        <taxon>Pseudomonadati</taxon>
        <taxon>Myxococcota</taxon>
        <taxon>Polyangia</taxon>
        <taxon>Polyangiales</taxon>
        <taxon>Polyangiaceae</taxon>
        <taxon>Sorangium</taxon>
    </lineage>
</organism>
<dbReference type="Proteomes" id="UP000075635">
    <property type="component" value="Unassembled WGS sequence"/>
</dbReference>
<name>A0A150QUF9_SORCE</name>
<dbReference type="InterPro" id="IPR038142">
    <property type="entry name" value="Cytochrome_P460_sp"/>
</dbReference>
<protein>
    <recommendedName>
        <fullName evidence="4">Cytochrome P460 domain-containing protein</fullName>
    </recommendedName>
</protein>
<evidence type="ECO:0000313" key="2">
    <source>
        <dbReference type="EMBL" id="KYF71276.1"/>
    </source>
</evidence>
<feature type="compositionally biased region" description="Low complexity" evidence="1">
    <location>
        <begin position="28"/>
        <end position="49"/>
    </location>
</feature>
<feature type="compositionally biased region" description="Basic and acidic residues" evidence="1">
    <location>
        <begin position="170"/>
        <end position="179"/>
    </location>
</feature>
<feature type="region of interest" description="Disordered" evidence="1">
    <location>
        <begin position="17"/>
        <end position="49"/>
    </location>
</feature>
<comment type="caution">
    <text evidence="2">The sequence shown here is derived from an EMBL/GenBank/DDBJ whole genome shotgun (WGS) entry which is preliminary data.</text>
</comment>
<evidence type="ECO:0008006" key="4">
    <source>
        <dbReference type="Google" id="ProtNLM"/>
    </source>
</evidence>
<sequence>MRYALLLLVLAPACSHSLDEPTSPDAEGTTSPPGASSSASAAPSAPAAPSATPAAAAEIDARFVPLIASAFRDYKAWGRVDDELRWAPWLCRLPLPGRTRMSDAEDGGHARKLYSVFARNHDAYPLVQTEAPVSQPVGQVLVKESYHPELVDKAPEFPSHQPLPSSDPSRPSDHFDPYVRDGDRTYRATRFAGAYVVLKVAPETPGTDAGWVYGTVTPEGEVTSAGRVASCMGCHVSARHERVFGIEAAAAP</sequence>
<evidence type="ECO:0000313" key="3">
    <source>
        <dbReference type="Proteomes" id="UP000075635"/>
    </source>
</evidence>
<gene>
    <name evidence="2" type="ORF">BE17_31890</name>
</gene>
<reference evidence="2 3" key="1">
    <citation type="submission" date="2014-02" db="EMBL/GenBank/DDBJ databases">
        <title>The small core and large imbalanced accessory genome model reveals a collaborative survival strategy of Sorangium cellulosum strains in nature.</title>
        <authorList>
            <person name="Han K."/>
            <person name="Peng R."/>
            <person name="Blom J."/>
            <person name="Li Y.-Z."/>
        </authorList>
    </citation>
    <scope>NUCLEOTIDE SEQUENCE [LARGE SCALE GENOMIC DNA]</scope>
    <source>
        <strain evidence="2 3">So0011-07</strain>
    </source>
</reference>
<evidence type="ECO:0000256" key="1">
    <source>
        <dbReference type="SAM" id="MobiDB-lite"/>
    </source>
</evidence>
<feature type="region of interest" description="Disordered" evidence="1">
    <location>
        <begin position="153"/>
        <end position="179"/>
    </location>
</feature>
<proteinExistence type="predicted"/>
<dbReference type="EMBL" id="JEMB01003533">
    <property type="protein sequence ID" value="KYF71276.1"/>
    <property type="molecule type" value="Genomic_DNA"/>
</dbReference>
<dbReference type="Gene3D" id="3.50.70.20">
    <property type="entry name" value="Cytochrome P460"/>
    <property type="match status" value="1"/>
</dbReference>
<accession>A0A150QUF9</accession>
<dbReference type="AlphaFoldDB" id="A0A150QUF9"/>